<organism evidence="1 2">
    <name type="scientific">Effrenium voratum</name>
    <dbReference type="NCBI Taxonomy" id="2562239"/>
    <lineage>
        <taxon>Eukaryota</taxon>
        <taxon>Sar</taxon>
        <taxon>Alveolata</taxon>
        <taxon>Dinophyceae</taxon>
        <taxon>Suessiales</taxon>
        <taxon>Symbiodiniaceae</taxon>
        <taxon>Effrenium</taxon>
    </lineage>
</organism>
<gene>
    <name evidence="1" type="ORF">EVOR1521_LOCUS31823</name>
</gene>
<keyword evidence="2" id="KW-1185">Reference proteome</keyword>
<dbReference type="NCBIfam" id="TIGR01686">
    <property type="entry name" value="FkbH"/>
    <property type="match status" value="1"/>
</dbReference>
<protein>
    <submittedName>
        <fullName evidence="1">Uncharacterized protein</fullName>
    </submittedName>
</protein>
<name>A0AA36JRQ6_9DINO</name>
<proteinExistence type="predicted"/>
<dbReference type="AlphaFoldDB" id="A0AA36JRQ6"/>
<accession>A0AA36JRQ6</accession>
<sequence length="651" mass="72002">MAAEIWLGNLPHDPDKLKAAEVGLGAAIFGLCGAKADFRFHTRGGYSEGTGLGFGFARLPDDAARQLVGVGRLQYTLEDATAEATVRASRGTNLATASGEGHEGCVTVDLAATFQVETDVVPLLSQWRDIFGTVRLEVQLASWQEVCQKRFGAVLWRPRDLRPDDPSAILAAARTESSGERAIVFVQTEASEESEQNDAANALLVGLRGLPSVEIVDWPSVHELYPCASYDPVAAALAIVLRRATAAFLSNRLKVFVSDCDYTLWGGAISESLGLGLESFVFLDDNAFEVEDVRRSVPSVLAFHVPADREQYATFLRHCWALDVFSGASTDEDSRRTQLYRQNAARRAEKERHSNLQDFLNSLAVKIIVRQSSQSDIHRLSQLSLRTSQFNTTQLRLTEAQVQSWCVSGQQILVAQVADKFGDYGLVAAAFCFQETTALVAECLALSCRVLHRGVEQRLLRGVAELALAEGRREVRVRFRASGKNALAKGFLVRLQAWCLEKDSGCRVEEERSGVRTFVFPAIALSQLEDHALQRFSEVPEESWAKEAIRREAQVLAWTNVVDAEDWMGVPKPAELPVSWHGLLRRIAELGPRIPKKTCKFSGMRRCCSAALVLGGMNKPSHVGKQARDTFELITYLKQHIERWTLKRVAC</sequence>
<dbReference type="InterPro" id="IPR010037">
    <property type="entry name" value="FkbH_domain"/>
</dbReference>
<reference evidence="1" key="1">
    <citation type="submission" date="2023-08" db="EMBL/GenBank/DDBJ databases">
        <authorList>
            <person name="Chen Y."/>
            <person name="Shah S."/>
            <person name="Dougan E. K."/>
            <person name="Thang M."/>
            <person name="Chan C."/>
        </authorList>
    </citation>
    <scope>NUCLEOTIDE SEQUENCE</scope>
</reference>
<comment type="caution">
    <text evidence="1">The sequence shown here is derived from an EMBL/GenBank/DDBJ whole genome shotgun (WGS) entry which is preliminary data.</text>
</comment>
<evidence type="ECO:0000313" key="2">
    <source>
        <dbReference type="Proteomes" id="UP001178507"/>
    </source>
</evidence>
<dbReference type="EMBL" id="CAUJNA010003862">
    <property type="protein sequence ID" value="CAJ1411197.1"/>
    <property type="molecule type" value="Genomic_DNA"/>
</dbReference>
<dbReference type="Gene3D" id="3.40.50.1000">
    <property type="entry name" value="HAD superfamily/HAD-like"/>
    <property type="match status" value="1"/>
</dbReference>
<dbReference type="Proteomes" id="UP001178507">
    <property type="component" value="Unassembled WGS sequence"/>
</dbReference>
<dbReference type="InterPro" id="IPR023214">
    <property type="entry name" value="HAD_sf"/>
</dbReference>
<evidence type="ECO:0000313" key="1">
    <source>
        <dbReference type="EMBL" id="CAJ1411197.1"/>
    </source>
</evidence>